<reference evidence="1 2" key="1">
    <citation type="submission" date="2024-07" db="EMBL/GenBank/DDBJ databases">
        <authorList>
            <person name="Tripathy S."/>
        </authorList>
    </citation>
    <scope>NUCLEOTIDE SEQUENCE [LARGE SCALE GENOMIC DNA]</scope>
    <source>
        <strain evidence="1 2">VB-61278_2</strain>
    </source>
</reference>
<evidence type="ECO:0008006" key="3">
    <source>
        <dbReference type="Google" id="ProtNLM"/>
    </source>
</evidence>
<dbReference type="EMBL" id="JBFQGM010000008">
    <property type="protein sequence ID" value="MFL9463217.1"/>
    <property type="molecule type" value="Genomic_DNA"/>
</dbReference>
<evidence type="ECO:0000313" key="2">
    <source>
        <dbReference type="Proteomes" id="UP001628874"/>
    </source>
</evidence>
<evidence type="ECO:0000313" key="1">
    <source>
        <dbReference type="EMBL" id="MFL9463217.1"/>
    </source>
</evidence>
<name>A0ABW8WQI0_9CYAN</name>
<dbReference type="RefSeq" id="WP_336604385.1">
    <property type="nucleotide sequence ID" value="NZ_JBFQGM010000008.1"/>
</dbReference>
<sequence>MQNETPFVQVQFTEQFQSRLRTLSKKYPHIRSDIQPIIGQLQVGDFIGDQISGTGNTVFKVRVRNSDIQKGYSPTHLL</sequence>
<keyword evidence="2" id="KW-1185">Reference proteome</keyword>
<accession>A0ABW8WQI0</accession>
<dbReference type="Proteomes" id="UP001628874">
    <property type="component" value="Unassembled WGS sequence"/>
</dbReference>
<proteinExistence type="predicted"/>
<gene>
    <name evidence="1" type="ORF">AB0759_21650</name>
</gene>
<protein>
    <recommendedName>
        <fullName evidence="3">Cytotoxic translational repressor of toxin-antitoxin stability system</fullName>
    </recommendedName>
</protein>
<comment type="caution">
    <text evidence="1">The sequence shown here is derived from an EMBL/GenBank/DDBJ whole genome shotgun (WGS) entry which is preliminary data.</text>
</comment>
<organism evidence="1 2">
    <name type="scientific">Scytonema tolypothrichoides VB-61278_2</name>
    <dbReference type="NCBI Taxonomy" id="3232314"/>
    <lineage>
        <taxon>Bacteria</taxon>
        <taxon>Bacillati</taxon>
        <taxon>Cyanobacteriota</taxon>
        <taxon>Cyanophyceae</taxon>
        <taxon>Nostocales</taxon>
        <taxon>Scytonemataceae</taxon>
        <taxon>Scytonema</taxon>
    </lineage>
</organism>